<protein>
    <recommendedName>
        <fullName evidence="4">Transposase</fullName>
    </recommendedName>
</protein>
<evidence type="ECO:0008006" key="4">
    <source>
        <dbReference type="Google" id="ProtNLM"/>
    </source>
</evidence>
<organism evidence="2 3">
    <name type="scientific">Xanthobacter agilis</name>
    <dbReference type="NCBI Taxonomy" id="47492"/>
    <lineage>
        <taxon>Bacteria</taxon>
        <taxon>Pseudomonadati</taxon>
        <taxon>Pseudomonadota</taxon>
        <taxon>Alphaproteobacteria</taxon>
        <taxon>Hyphomicrobiales</taxon>
        <taxon>Xanthobacteraceae</taxon>
        <taxon>Xanthobacter</taxon>
    </lineage>
</organism>
<sequence length="99" mass="10767">MRNGITIALNEADRQRLLALVADRNTAQKPVWRARIVLMSADGGGTHAIMVETGTATTTVWRWQARFMAEGVEGLLRDKTRPPGKAPVADEKAAAAWSP</sequence>
<gene>
    <name evidence="2" type="ORF">QOZ94_004157</name>
</gene>
<dbReference type="Proteomes" id="UP001241747">
    <property type="component" value="Unassembled WGS sequence"/>
</dbReference>
<evidence type="ECO:0000313" key="3">
    <source>
        <dbReference type="Proteomes" id="UP001241747"/>
    </source>
</evidence>
<proteinExistence type="predicted"/>
<dbReference type="EMBL" id="JAUSVY010000016">
    <property type="protein sequence ID" value="MDQ0507334.1"/>
    <property type="molecule type" value="Genomic_DNA"/>
</dbReference>
<reference evidence="2 3" key="1">
    <citation type="submission" date="2023-07" db="EMBL/GenBank/DDBJ databases">
        <title>Genomic Encyclopedia of Type Strains, Phase IV (KMG-IV): sequencing the most valuable type-strain genomes for metagenomic binning, comparative biology and taxonomic classification.</title>
        <authorList>
            <person name="Goeker M."/>
        </authorList>
    </citation>
    <scope>NUCLEOTIDE SEQUENCE [LARGE SCALE GENOMIC DNA]</scope>
    <source>
        <strain evidence="2 3">DSM 3770</strain>
    </source>
</reference>
<keyword evidence="3" id="KW-1185">Reference proteome</keyword>
<dbReference type="SUPFAM" id="SSF46689">
    <property type="entry name" value="Homeodomain-like"/>
    <property type="match status" value="1"/>
</dbReference>
<feature type="region of interest" description="Disordered" evidence="1">
    <location>
        <begin position="77"/>
        <end position="99"/>
    </location>
</feature>
<accession>A0ABU0LJM7</accession>
<dbReference type="InterPro" id="IPR009057">
    <property type="entry name" value="Homeodomain-like_sf"/>
</dbReference>
<comment type="caution">
    <text evidence="2">The sequence shown here is derived from an EMBL/GenBank/DDBJ whole genome shotgun (WGS) entry which is preliminary data.</text>
</comment>
<evidence type="ECO:0000313" key="2">
    <source>
        <dbReference type="EMBL" id="MDQ0507334.1"/>
    </source>
</evidence>
<evidence type="ECO:0000256" key="1">
    <source>
        <dbReference type="SAM" id="MobiDB-lite"/>
    </source>
</evidence>
<dbReference type="Pfam" id="PF13384">
    <property type="entry name" value="HTH_23"/>
    <property type="match status" value="1"/>
</dbReference>
<name>A0ABU0LJM7_XANAG</name>